<dbReference type="EMBL" id="CM017324">
    <property type="protein sequence ID" value="KAE8039287.1"/>
    <property type="molecule type" value="Genomic_DNA"/>
</dbReference>
<name>A0A660KV78_9ROSI</name>
<dbReference type="EMBL" id="CM017324">
    <property type="protein sequence ID" value="KAE8039288.1"/>
    <property type="molecule type" value="Genomic_DNA"/>
</dbReference>
<accession>A0A660KV78</accession>
<organism evidence="1 2">
    <name type="scientific">Carpinus fangiana</name>
    <dbReference type="NCBI Taxonomy" id="176857"/>
    <lineage>
        <taxon>Eukaryota</taxon>
        <taxon>Viridiplantae</taxon>
        <taxon>Streptophyta</taxon>
        <taxon>Embryophyta</taxon>
        <taxon>Tracheophyta</taxon>
        <taxon>Spermatophyta</taxon>
        <taxon>Magnoliopsida</taxon>
        <taxon>eudicotyledons</taxon>
        <taxon>Gunneridae</taxon>
        <taxon>Pentapetalae</taxon>
        <taxon>rosids</taxon>
        <taxon>fabids</taxon>
        <taxon>Fagales</taxon>
        <taxon>Betulaceae</taxon>
        <taxon>Carpinus</taxon>
    </lineage>
</organism>
<protein>
    <submittedName>
        <fullName evidence="1">Uncharacterized protein</fullName>
    </submittedName>
</protein>
<reference evidence="1 2" key="1">
    <citation type="submission" date="2019-06" db="EMBL/GenBank/DDBJ databases">
        <title>A chromosomal-level reference genome of Carpinus fangiana (Coryloideae, Betulaceae).</title>
        <authorList>
            <person name="Yang X."/>
            <person name="Wang Z."/>
            <person name="Zhang L."/>
            <person name="Hao G."/>
            <person name="Liu J."/>
            <person name="Yang Y."/>
        </authorList>
    </citation>
    <scope>NUCLEOTIDE SEQUENCE [LARGE SCALE GENOMIC DNA]</scope>
    <source>
        <strain evidence="1">Cfa_2016G</strain>
        <tissue evidence="1">Leaf</tissue>
    </source>
</reference>
<evidence type="ECO:0000313" key="1">
    <source>
        <dbReference type="EMBL" id="KAE8039288.1"/>
    </source>
</evidence>
<evidence type="ECO:0000313" key="2">
    <source>
        <dbReference type="Proteomes" id="UP000327013"/>
    </source>
</evidence>
<dbReference type="Proteomes" id="UP000327013">
    <property type="component" value="Chromosome 4"/>
</dbReference>
<sequence>MVMNRFSQIVSPDSRSKRSVKERAMGFQARLCFFFLLTFSITCLARKIPYGNERTLASEDFDDTQRVHRFPPPPGDDIDHMPRVLPFPPPPVTNVATLLSENEKPLFNVDYEGPHTHPPRPPHS</sequence>
<proteinExistence type="predicted"/>
<gene>
    <name evidence="1" type="ORF">FH972_011715</name>
</gene>
<keyword evidence="2" id="KW-1185">Reference proteome</keyword>
<dbReference type="OrthoDB" id="1798661at2759"/>
<dbReference type="AlphaFoldDB" id="A0A660KV78"/>